<protein>
    <submittedName>
        <fullName evidence="2">Uncharacterized protein</fullName>
    </submittedName>
</protein>
<organism evidence="2 3">
    <name type="scientific">Portunus trituberculatus</name>
    <name type="common">Swimming crab</name>
    <name type="synonym">Neptunus trituberculatus</name>
    <dbReference type="NCBI Taxonomy" id="210409"/>
    <lineage>
        <taxon>Eukaryota</taxon>
        <taxon>Metazoa</taxon>
        <taxon>Ecdysozoa</taxon>
        <taxon>Arthropoda</taxon>
        <taxon>Crustacea</taxon>
        <taxon>Multicrustacea</taxon>
        <taxon>Malacostraca</taxon>
        <taxon>Eumalacostraca</taxon>
        <taxon>Eucarida</taxon>
        <taxon>Decapoda</taxon>
        <taxon>Pleocyemata</taxon>
        <taxon>Brachyura</taxon>
        <taxon>Eubrachyura</taxon>
        <taxon>Portunoidea</taxon>
        <taxon>Portunidae</taxon>
        <taxon>Portuninae</taxon>
        <taxon>Portunus</taxon>
    </lineage>
</organism>
<feature type="signal peptide" evidence="1">
    <location>
        <begin position="1"/>
        <end position="15"/>
    </location>
</feature>
<dbReference type="AlphaFoldDB" id="A0A5B7IT10"/>
<keyword evidence="1" id="KW-0732">Signal</keyword>
<proteinExistence type="predicted"/>
<feature type="chain" id="PRO_5022987614" evidence="1">
    <location>
        <begin position="16"/>
        <end position="84"/>
    </location>
</feature>
<keyword evidence="3" id="KW-1185">Reference proteome</keyword>
<evidence type="ECO:0000256" key="1">
    <source>
        <dbReference type="SAM" id="SignalP"/>
    </source>
</evidence>
<dbReference type="EMBL" id="VSRR010068646">
    <property type="protein sequence ID" value="MPC85503.1"/>
    <property type="molecule type" value="Genomic_DNA"/>
</dbReference>
<dbReference type="Proteomes" id="UP000324222">
    <property type="component" value="Unassembled WGS sequence"/>
</dbReference>
<evidence type="ECO:0000313" key="2">
    <source>
        <dbReference type="EMBL" id="MPC85503.1"/>
    </source>
</evidence>
<accession>A0A5B7IT10</accession>
<gene>
    <name evidence="2" type="ORF">E2C01_080282</name>
</gene>
<name>A0A5B7IT10_PORTR</name>
<evidence type="ECO:0000313" key="3">
    <source>
        <dbReference type="Proteomes" id="UP000324222"/>
    </source>
</evidence>
<sequence>MPRLITAISITTITAAPLITTTNKCNTQRFQLQLASAGQQDKYLATSFPPLSFPLSKYSPHNSSSPQPFFYPPSLFPLPGFFSI</sequence>
<comment type="caution">
    <text evidence="2">The sequence shown here is derived from an EMBL/GenBank/DDBJ whole genome shotgun (WGS) entry which is preliminary data.</text>
</comment>
<reference evidence="2 3" key="1">
    <citation type="submission" date="2019-05" db="EMBL/GenBank/DDBJ databases">
        <title>Another draft genome of Portunus trituberculatus and its Hox gene families provides insights of decapod evolution.</title>
        <authorList>
            <person name="Jeong J.-H."/>
            <person name="Song I."/>
            <person name="Kim S."/>
            <person name="Choi T."/>
            <person name="Kim D."/>
            <person name="Ryu S."/>
            <person name="Kim W."/>
        </authorList>
    </citation>
    <scope>NUCLEOTIDE SEQUENCE [LARGE SCALE GENOMIC DNA]</scope>
    <source>
        <tissue evidence="2">Muscle</tissue>
    </source>
</reference>